<name>S9TBA5_9TRYP</name>
<accession>S9TBA5</accession>
<evidence type="ECO:0000313" key="3">
    <source>
        <dbReference type="Proteomes" id="UP000015354"/>
    </source>
</evidence>
<comment type="caution">
    <text evidence="2">The sequence shown here is derived from an EMBL/GenBank/DDBJ whole genome shotgun (WGS) entry which is preliminary data.</text>
</comment>
<organism evidence="2 3">
    <name type="scientific">Strigomonas culicis</name>
    <dbReference type="NCBI Taxonomy" id="28005"/>
    <lineage>
        <taxon>Eukaryota</taxon>
        <taxon>Discoba</taxon>
        <taxon>Euglenozoa</taxon>
        <taxon>Kinetoplastea</taxon>
        <taxon>Metakinetoplastina</taxon>
        <taxon>Trypanosomatida</taxon>
        <taxon>Trypanosomatidae</taxon>
        <taxon>Strigomonadinae</taxon>
        <taxon>Strigomonas</taxon>
    </lineage>
</organism>
<sequence>MIRGPAVAAEPIVDVVVVLGHEDGGERRALRAPGRREVAQRRPQVLREEQRLQVRHLFLHHRLRQLRRGEVLAVDMVDRHELERHHRAQQLHAEGELAHREAAAHHG</sequence>
<keyword evidence="3" id="KW-1185">Reference proteome</keyword>
<evidence type="ECO:0000313" key="2">
    <source>
        <dbReference type="EMBL" id="EPY15292.1"/>
    </source>
</evidence>
<proteinExistence type="predicted"/>
<dbReference type="Proteomes" id="UP000015354">
    <property type="component" value="Unassembled WGS sequence"/>
</dbReference>
<feature type="compositionally biased region" description="Basic and acidic residues" evidence="1">
    <location>
        <begin position="93"/>
        <end position="107"/>
    </location>
</feature>
<gene>
    <name evidence="2" type="ORF">STCU_12152</name>
</gene>
<dbReference type="EMBL" id="ATMH01012253">
    <property type="protein sequence ID" value="EPY15292.1"/>
    <property type="molecule type" value="Genomic_DNA"/>
</dbReference>
<protein>
    <submittedName>
        <fullName evidence="2">Uncharacterized protein</fullName>
    </submittedName>
</protein>
<reference evidence="2 3" key="1">
    <citation type="journal article" date="2013" name="PLoS ONE">
        <title>Predicting the Proteins of Angomonas deanei, Strigomonas culicis and Their Respective Endosymbionts Reveals New Aspects of the Trypanosomatidae Family.</title>
        <authorList>
            <person name="Motta M.C."/>
            <person name="Martins A.C."/>
            <person name="de Souza S.S."/>
            <person name="Catta-Preta C.M."/>
            <person name="Silva R."/>
            <person name="Klein C.C."/>
            <person name="de Almeida L.G."/>
            <person name="de Lima Cunha O."/>
            <person name="Ciapina L.P."/>
            <person name="Brocchi M."/>
            <person name="Colabardini A.C."/>
            <person name="de Araujo Lima B."/>
            <person name="Machado C.R."/>
            <person name="de Almeida Soares C.M."/>
            <person name="Probst C.M."/>
            <person name="de Menezes C.B."/>
            <person name="Thompson C.E."/>
            <person name="Bartholomeu D.C."/>
            <person name="Gradia D.F."/>
            <person name="Pavoni D.P."/>
            <person name="Grisard E.C."/>
            <person name="Fantinatti-Garboggini F."/>
            <person name="Marchini F.K."/>
            <person name="Rodrigues-Luiz G.F."/>
            <person name="Wagner G."/>
            <person name="Goldman G.H."/>
            <person name="Fietto J.L."/>
            <person name="Elias M.C."/>
            <person name="Goldman M.H."/>
            <person name="Sagot M.F."/>
            <person name="Pereira M."/>
            <person name="Stoco P.H."/>
            <person name="de Mendonca-Neto R.P."/>
            <person name="Teixeira S.M."/>
            <person name="Maciel T.E."/>
            <person name="de Oliveira Mendes T.A."/>
            <person name="Urmenyi T.P."/>
            <person name="de Souza W."/>
            <person name="Schenkman S."/>
            <person name="de Vasconcelos A.T."/>
        </authorList>
    </citation>
    <scope>NUCLEOTIDE SEQUENCE [LARGE SCALE GENOMIC DNA]</scope>
</reference>
<evidence type="ECO:0000256" key="1">
    <source>
        <dbReference type="SAM" id="MobiDB-lite"/>
    </source>
</evidence>
<feature type="region of interest" description="Disordered" evidence="1">
    <location>
        <begin position="85"/>
        <end position="107"/>
    </location>
</feature>
<dbReference type="AlphaFoldDB" id="S9TBA5"/>